<dbReference type="PROSITE" id="PS50297">
    <property type="entry name" value="ANK_REP_REGION"/>
    <property type="match status" value="4"/>
</dbReference>
<dbReference type="SMART" id="SM00248">
    <property type="entry name" value="ANK"/>
    <property type="match status" value="11"/>
</dbReference>
<dbReference type="SMART" id="SM00225">
    <property type="entry name" value="BTB"/>
    <property type="match status" value="1"/>
</dbReference>
<dbReference type="PANTHER" id="PTHR24126">
    <property type="entry name" value="ANKYRIN REPEAT, PH AND SEC7 DOMAIN CONTAINING PROTEIN SECG-RELATED"/>
    <property type="match status" value="1"/>
</dbReference>
<evidence type="ECO:0000256" key="2">
    <source>
        <dbReference type="ARBA" id="ARBA00023043"/>
    </source>
</evidence>
<comment type="caution">
    <text evidence="5">The sequence shown here is derived from an EMBL/GenBank/DDBJ whole genome shotgun (WGS) entry which is preliminary data.</text>
</comment>
<evidence type="ECO:0000256" key="3">
    <source>
        <dbReference type="PROSITE-ProRule" id="PRU00023"/>
    </source>
</evidence>
<dbReference type="Pfam" id="PF13637">
    <property type="entry name" value="Ank_4"/>
    <property type="match status" value="1"/>
</dbReference>
<feature type="repeat" description="ANK" evidence="3">
    <location>
        <begin position="66"/>
        <end position="100"/>
    </location>
</feature>
<dbReference type="OrthoDB" id="426293at2759"/>
<accession>A0A9Q0LSY5</accession>
<dbReference type="PROSITE" id="PS50088">
    <property type="entry name" value="ANK_REPEAT"/>
    <property type="match status" value="6"/>
</dbReference>
<feature type="repeat" description="ANK" evidence="3">
    <location>
        <begin position="101"/>
        <end position="134"/>
    </location>
</feature>
<dbReference type="Gene3D" id="1.25.40.20">
    <property type="entry name" value="Ankyrin repeat-containing domain"/>
    <property type="match status" value="3"/>
</dbReference>
<organism evidence="5 6">
    <name type="scientific">Anaeramoeba ignava</name>
    <name type="common">Anaerobic marine amoeba</name>
    <dbReference type="NCBI Taxonomy" id="1746090"/>
    <lineage>
        <taxon>Eukaryota</taxon>
        <taxon>Metamonada</taxon>
        <taxon>Anaeramoebidae</taxon>
        <taxon>Anaeramoeba</taxon>
    </lineage>
</organism>
<reference evidence="5" key="1">
    <citation type="submission" date="2022-10" db="EMBL/GenBank/DDBJ databases">
        <title>Novel sulphate-reducing endosymbionts in the free-living metamonad Anaeramoeba.</title>
        <authorList>
            <person name="Jerlstrom-Hultqvist J."/>
            <person name="Cepicka I."/>
            <person name="Gallot-Lavallee L."/>
            <person name="Salas-Leiva D."/>
            <person name="Curtis B.A."/>
            <person name="Zahonova K."/>
            <person name="Pipaliya S."/>
            <person name="Dacks J."/>
            <person name="Roger A.J."/>
        </authorList>
    </citation>
    <scope>NUCLEOTIDE SEQUENCE</scope>
    <source>
        <strain evidence="5">BMAN</strain>
    </source>
</reference>
<dbReference type="Pfam" id="PF12796">
    <property type="entry name" value="Ank_2"/>
    <property type="match status" value="3"/>
</dbReference>
<dbReference type="Gene3D" id="3.30.710.10">
    <property type="entry name" value="Potassium Channel Kv1.1, Chain A"/>
    <property type="match status" value="2"/>
</dbReference>
<dbReference type="CDD" id="cd18186">
    <property type="entry name" value="BTB_POZ_ZBTB_KLHL-like"/>
    <property type="match status" value="1"/>
</dbReference>
<dbReference type="InterPro" id="IPR036770">
    <property type="entry name" value="Ankyrin_rpt-contain_sf"/>
</dbReference>
<proteinExistence type="predicted"/>
<dbReference type="PANTHER" id="PTHR24126:SF14">
    <property type="entry name" value="ANK_REP_REGION DOMAIN-CONTAINING PROTEIN"/>
    <property type="match status" value="1"/>
</dbReference>
<dbReference type="SUPFAM" id="SSF54695">
    <property type="entry name" value="POZ domain"/>
    <property type="match status" value="2"/>
</dbReference>
<gene>
    <name evidence="5" type="ORF">M0811_05185</name>
</gene>
<evidence type="ECO:0000259" key="4">
    <source>
        <dbReference type="PROSITE" id="PS50097"/>
    </source>
</evidence>
<dbReference type="AlphaFoldDB" id="A0A9Q0LSY5"/>
<feature type="repeat" description="ANK" evidence="3">
    <location>
        <begin position="273"/>
        <end position="306"/>
    </location>
</feature>
<evidence type="ECO:0000313" key="5">
    <source>
        <dbReference type="EMBL" id="KAJ5078397.1"/>
    </source>
</evidence>
<feature type="repeat" description="ANK" evidence="3">
    <location>
        <begin position="375"/>
        <end position="408"/>
    </location>
</feature>
<dbReference type="PROSITE" id="PS50097">
    <property type="entry name" value="BTB"/>
    <property type="match status" value="1"/>
</dbReference>
<feature type="repeat" description="ANK" evidence="3">
    <location>
        <begin position="307"/>
        <end position="340"/>
    </location>
</feature>
<dbReference type="EMBL" id="JAPDFW010000054">
    <property type="protein sequence ID" value="KAJ5078397.1"/>
    <property type="molecule type" value="Genomic_DNA"/>
</dbReference>
<evidence type="ECO:0000256" key="1">
    <source>
        <dbReference type="ARBA" id="ARBA00022737"/>
    </source>
</evidence>
<protein>
    <submittedName>
        <fullName evidence="5">Molting protein mlt-4</fullName>
    </submittedName>
</protein>
<feature type="repeat" description="ANK" evidence="3">
    <location>
        <begin position="341"/>
        <end position="374"/>
    </location>
</feature>
<dbReference type="SUPFAM" id="SSF48403">
    <property type="entry name" value="Ankyrin repeat"/>
    <property type="match status" value="1"/>
</dbReference>
<dbReference type="Pfam" id="PF00651">
    <property type="entry name" value="BTB"/>
    <property type="match status" value="1"/>
</dbReference>
<keyword evidence="2 3" id="KW-0040">ANK repeat</keyword>
<keyword evidence="1" id="KW-0677">Repeat</keyword>
<dbReference type="InterPro" id="IPR011333">
    <property type="entry name" value="SKP1/BTB/POZ_sf"/>
</dbReference>
<dbReference type="Proteomes" id="UP001149090">
    <property type="component" value="Unassembled WGS sequence"/>
</dbReference>
<evidence type="ECO:0000313" key="6">
    <source>
        <dbReference type="Proteomes" id="UP001149090"/>
    </source>
</evidence>
<keyword evidence="6" id="KW-1185">Reference proteome</keyword>
<name>A0A9Q0LSY5_ANAIG</name>
<sequence>MNFHFLQYNSFNTFMEFVHNINFEPNYTDKSNENALHFLCRKNIKFINAIQILITLGTSLDHKNNLNQTPLHIACQNKEINLKILNLLVENTKDINAQDGYKSTPLHYLCSTKPRYLLIKYLISQGANPTLLNKNMSSCLHLACEGNASLKVIRYLFKNKLDPFQQDIFLYSCLHYVCQNYHNIKILKYILQKSKNKRQINAKNNLSKTPLLLLCSKNPNLEAIKLLKSSGANCKIMDSHHDSALHFVCNTQSSLEVVKEVYAKEVININSLGNGTPLHSACISGMNIDCIKFLVENGAEINKKNKNKITSLHYACIHQKNTDIIKFLIQNGAFVNALDNSYSTPLIEACKYGKSFDIIKFLVDSGADLDLKNSLNQTPLYFECSSSKRDFVIKYLLKKTMNINIKDIYNKEPLFYYQTKLENCLLLPKFFKYGFSKDFTNFPEIKNHACSYLSIIEDFQKLLKKEELTDIEIDCIDGKIKCHSFILNLRFEENKNKGIVAKFLTHCRGLTRECVIHFLKFLYSGEVDYSSWDLWINDILFILSKLSLDKQWFLKKKGKKGLVKDLYNLYLDDLSKDFILIVQDQKIPVHKMILFTRTNLFRGMFLHVKDDSNSVHDYSEKSIQAIQAFVKFLYLDKLDQTLSKEILEEMDDFASFYQLNLNSYLSYLLEKRKKENI</sequence>
<dbReference type="InterPro" id="IPR000210">
    <property type="entry name" value="BTB/POZ_dom"/>
</dbReference>
<dbReference type="InterPro" id="IPR002110">
    <property type="entry name" value="Ankyrin_rpt"/>
</dbReference>
<feature type="domain" description="BTB" evidence="4">
    <location>
        <begin position="576"/>
        <end position="642"/>
    </location>
</feature>